<sequence length="301" mass="32292">MACWGWRGCAGSASCALANPCLIWQVAESTGRRTRDVYADMGIVKTRYTVDDSACSYSHRSWRWIKKMKQTREAKRQNCHLQVKGRFISATSLDDLSMGLAQIDIHTIGTTRRKDSSPADSTVDSDCKGASETSAVGSCCRCLTVLSVANMETMVNGMRRRLRPKYTRSESKAKTQDDAQLVRISQPAAVLSQPRRHDTGTCIAVFTVPAAGLALNRGCPDCGCEATRPLSASAGLGSGASSFFVPVSFKGRDLTSQASSAFHDPPWGSFAAVTPRLIGYVTTAAPDQAASSAHLGGTLLR</sequence>
<accession>A0A2T4A1Z7</accession>
<reference evidence="3 4" key="1">
    <citation type="submission" date="2016-07" db="EMBL/GenBank/DDBJ databases">
        <title>Multiple horizontal gene transfer events from other fungi enriched the ability of initially mycotrophic Trichoderma (Ascomycota) to feed on dead plant biomass.</title>
        <authorList>
            <consortium name="DOE Joint Genome Institute"/>
            <person name="Aerts A."/>
            <person name="Atanasova L."/>
            <person name="Chenthamara K."/>
            <person name="Zhang J."/>
            <person name="Grujic M."/>
            <person name="Henrissat B."/>
            <person name="Kuo A."/>
            <person name="Salamov A."/>
            <person name="Lipzen A."/>
            <person name="Labutti K."/>
            <person name="Barry K."/>
            <person name="Miao Y."/>
            <person name="Rahimi M.J."/>
            <person name="Shen Q."/>
            <person name="Grigoriev I.V."/>
            <person name="Kubicek C.P."/>
            <person name="Druzhinina I.S."/>
        </authorList>
    </citation>
    <scope>NUCLEOTIDE SEQUENCE [LARGE SCALE GENOMIC DNA]</scope>
    <source>
        <strain evidence="3 4">CBS 226.95</strain>
    </source>
</reference>
<dbReference type="Proteomes" id="UP000241690">
    <property type="component" value="Unassembled WGS sequence"/>
</dbReference>
<evidence type="ECO:0000256" key="1">
    <source>
        <dbReference type="SAM" id="MobiDB-lite"/>
    </source>
</evidence>
<feature type="chain" id="PRO_5015619124" evidence="2">
    <location>
        <begin position="19"/>
        <end position="301"/>
    </location>
</feature>
<evidence type="ECO:0000313" key="4">
    <source>
        <dbReference type="Proteomes" id="UP000241690"/>
    </source>
</evidence>
<dbReference type="EMBL" id="KZ679686">
    <property type="protein sequence ID" value="PTB51092.1"/>
    <property type="molecule type" value="Genomic_DNA"/>
</dbReference>
<keyword evidence="4" id="KW-1185">Reference proteome</keyword>
<keyword evidence="2" id="KW-0732">Signal</keyword>
<gene>
    <name evidence="3" type="ORF">M431DRAFT_484985</name>
</gene>
<dbReference type="AlphaFoldDB" id="A0A2T4A1Z7"/>
<dbReference type="RefSeq" id="XP_024770769.1">
    <property type="nucleotide sequence ID" value="XM_024916240.1"/>
</dbReference>
<evidence type="ECO:0000313" key="3">
    <source>
        <dbReference type="EMBL" id="PTB51092.1"/>
    </source>
</evidence>
<feature type="region of interest" description="Disordered" evidence="1">
    <location>
        <begin position="111"/>
        <end position="133"/>
    </location>
</feature>
<dbReference type="GeneID" id="36624809"/>
<name>A0A2T4A1Z7_TRIHA</name>
<proteinExistence type="predicted"/>
<feature type="signal peptide" evidence="2">
    <location>
        <begin position="1"/>
        <end position="18"/>
    </location>
</feature>
<organism evidence="3 4">
    <name type="scientific">Trichoderma harzianum CBS 226.95</name>
    <dbReference type="NCBI Taxonomy" id="983964"/>
    <lineage>
        <taxon>Eukaryota</taxon>
        <taxon>Fungi</taxon>
        <taxon>Dikarya</taxon>
        <taxon>Ascomycota</taxon>
        <taxon>Pezizomycotina</taxon>
        <taxon>Sordariomycetes</taxon>
        <taxon>Hypocreomycetidae</taxon>
        <taxon>Hypocreales</taxon>
        <taxon>Hypocreaceae</taxon>
        <taxon>Trichoderma</taxon>
    </lineage>
</organism>
<protein>
    <submittedName>
        <fullName evidence="3">Uncharacterized protein</fullName>
    </submittedName>
</protein>
<evidence type="ECO:0000256" key="2">
    <source>
        <dbReference type="SAM" id="SignalP"/>
    </source>
</evidence>